<dbReference type="PANTHER" id="PTHR28629:SF4">
    <property type="entry name" value="TRIOKINASE_FMN CYCLASE"/>
    <property type="match status" value="1"/>
</dbReference>
<dbReference type="InterPro" id="IPR050861">
    <property type="entry name" value="Dihydroxyacetone_Kinase"/>
</dbReference>
<dbReference type="Pfam" id="PF02734">
    <property type="entry name" value="Dak2"/>
    <property type="match status" value="1"/>
</dbReference>
<dbReference type="PROSITE" id="PS51480">
    <property type="entry name" value="DHAL"/>
    <property type="match status" value="1"/>
</dbReference>
<dbReference type="FunFam" id="1.25.40.340:FF:000002">
    <property type="entry name" value="Dihydroxyacetone kinase, L subunit"/>
    <property type="match status" value="1"/>
</dbReference>
<comment type="caution">
    <text evidence="4">The sequence shown here is derived from an EMBL/GenBank/DDBJ whole genome shotgun (WGS) entry which is preliminary data.</text>
</comment>
<dbReference type="GeneID" id="96756156"/>
<keyword evidence="2 4" id="KW-0418">Kinase</keyword>
<evidence type="ECO:0000256" key="2">
    <source>
        <dbReference type="ARBA" id="ARBA00022777"/>
    </source>
</evidence>
<dbReference type="Proteomes" id="UP000325598">
    <property type="component" value="Unassembled WGS sequence"/>
</dbReference>
<keyword evidence="1" id="KW-0808">Transferase</keyword>
<sequence>MDVSLTRDWVQNIASAMSRNQDHLTTLDSAIGDGDHGANMARGFGAVRAVLDDASRPAASVDEILVAAGKTLMSVVGGASGPLFGSAFRALGEALDTEAEVDTPRFAAGLAAALDKLQQLGAAEPGDKTMIDAYAPAVAAFRDAAQSGADFRTAARAAADAAEAGMRATVPMQARKGRASYLGLRSIGHQDPGATSTTYVFRALAEAAEAEAAEPGPGNRL</sequence>
<dbReference type="EMBL" id="BLAG01000014">
    <property type="protein sequence ID" value="GES32401.1"/>
    <property type="molecule type" value="Genomic_DNA"/>
</dbReference>
<dbReference type="AlphaFoldDB" id="A0A5J4LKD0"/>
<organism evidence="4 5">
    <name type="scientific">Streptomyces angustmyceticus</name>
    <dbReference type="NCBI Taxonomy" id="285578"/>
    <lineage>
        <taxon>Bacteria</taxon>
        <taxon>Bacillati</taxon>
        <taxon>Actinomycetota</taxon>
        <taxon>Actinomycetes</taxon>
        <taxon>Kitasatosporales</taxon>
        <taxon>Streptomycetaceae</taxon>
        <taxon>Streptomyces</taxon>
    </lineage>
</organism>
<reference evidence="4 5" key="1">
    <citation type="submission" date="2019-10" db="EMBL/GenBank/DDBJ databases">
        <title>Whole genome shotgun sequence of Streptomyces angustmyceticus NBRC 3934.</title>
        <authorList>
            <person name="Hosoyama A."/>
            <person name="Ichikawa N."/>
            <person name="Kimura A."/>
            <person name="Kitahashi Y."/>
            <person name="Komaki H."/>
            <person name="Uohara A."/>
        </authorList>
    </citation>
    <scope>NUCLEOTIDE SEQUENCE [LARGE SCALE GENOMIC DNA]</scope>
    <source>
        <strain evidence="4 5">NBRC 3934</strain>
    </source>
</reference>
<dbReference type="GO" id="GO:0004371">
    <property type="term" value="F:glycerone kinase activity"/>
    <property type="evidence" value="ECO:0007669"/>
    <property type="project" value="InterPro"/>
</dbReference>
<gene>
    <name evidence="4" type="ORF">San01_48880</name>
</gene>
<dbReference type="SMART" id="SM01120">
    <property type="entry name" value="Dak2"/>
    <property type="match status" value="1"/>
</dbReference>
<evidence type="ECO:0000256" key="1">
    <source>
        <dbReference type="ARBA" id="ARBA00022679"/>
    </source>
</evidence>
<dbReference type="InterPro" id="IPR036117">
    <property type="entry name" value="DhaL_dom_sf"/>
</dbReference>
<dbReference type="GO" id="GO:0019563">
    <property type="term" value="P:glycerol catabolic process"/>
    <property type="evidence" value="ECO:0007669"/>
    <property type="project" value="TreeGrafter"/>
</dbReference>
<dbReference type="RefSeq" id="WP_167392708.1">
    <property type="nucleotide sequence ID" value="NZ_BLAG01000014.1"/>
</dbReference>
<feature type="domain" description="DhaL" evidence="3">
    <location>
        <begin position="4"/>
        <end position="206"/>
    </location>
</feature>
<dbReference type="InterPro" id="IPR004007">
    <property type="entry name" value="DhaL_dom"/>
</dbReference>
<keyword evidence="5" id="KW-1185">Reference proteome</keyword>
<evidence type="ECO:0000313" key="5">
    <source>
        <dbReference type="Proteomes" id="UP000325598"/>
    </source>
</evidence>
<evidence type="ECO:0000313" key="4">
    <source>
        <dbReference type="EMBL" id="GES32401.1"/>
    </source>
</evidence>
<dbReference type="Gene3D" id="1.25.40.340">
    <property type="match status" value="1"/>
</dbReference>
<dbReference type="PANTHER" id="PTHR28629">
    <property type="entry name" value="TRIOKINASE/FMN CYCLASE"/>
    <property type="match status" value="1"/>
</dbReference>
<name>A0A5J4LKD0_9ACTN</name>
<evidence type="ECO:0000259" key="3">
    <source>
        <dbReference type="PROSITE" id="PS51480"/>
    </source>
</evidence>
<dbReference type="NCBIfam" id="TIGR02365">
    <property type="entry name" value="dha_L_ycgS"/>
    <property type="match status" value="1"/>
</dbReference>
<protein>
    <submittedName>
        <fullName evidence="4">Dihydroxyacetone kinase subunit L</fullName>
    </submittedName>
</protein>
<dbReference type="SUPFAM" id="SSF101473">
    <property type="entry name" value="DhaL-like"/>
    <property type="match status" value="1"/>
</dbReference>
<accession>A0A5J4LKD0</accession>
<dbReference type="InterPro" id="IPR012737">
    <property type="entry name" value="DhaK_L_YcgS"/>
</dbReference>
<proteinExistence type="predicted"/>
<dbReference type="GO" id="GO:0005829">
    <property type="term" value="C:cytosol"/>
    <property type="evidence" value="ECO:0007669"/>
    <property type="project" value="TreeGrafter"/>
</dbReference>